<dbReference type="InterPro" id="IPR011011">
    <property type="entry name" value="Znf_FYVE_PHD"/>
</dbReference>
<gene>
    <name evidence="3" type="primary">Phf7</name>
    <name evidence="3" type="ORF">CRYSOU_R13559</name>
</gene>
<dbReference type="SUPFAM" id="SSF57903">
    <property type="entry name" value="FYVE/PHD zinc finger"/>
    <property type="match status" value="1"/>
</dbReference>
<dbReference type="InterPro" id="IPR013083">
    <property type="entry name" value="Znf_RING/FYVE/PHD"/>
</dbReference>
<feature type="non-terminal residue" evidence="3">
    <location>
        <position position="1"/>
    </location>
</feature>
<evidence type="ECO:0000259" key="2">
    <source>
        <dbReference type="Pfam" id="PF26054"/>
    </source>
</evidence>
<dbReference type="PANTHER" id="PTHR12420">
    <property type="entry name" value="PHD FINGER PROTEIN"/>
    <property type="match status" value="1"/>
</dbReference>
<dbReference type="PANTHER" id="PTHR12420:SF47">
    <property type="entry name" value="PHD FINGER PROTEIN 7"/>
    <property type="match status" value="1"/>
</dbReference>
<dbReference type="Pfam" id="PF26054">
    <property type="entry name" value="PHD_G2E3"/>
    <property type="match status" value="1"/>
</dbReference>
<evidence type="ECO:0000256" key="1">
    <source>
        <dbReference type="SAM" id="MobiDB-lite"/>
    </source>
</evidence>
<reference evidence="3 4" key="1">
    <citation type="submission" date="2019-09" db="EMBL/GenBank/DDBJ databases">
        <title>Bird 10,000 Genomes (B10K) Project - Family phase.</title>
        <authorList>
            <person name="Zhang G."/>
        </authorList>
    </citation>
    <scope>NUCLEOTIDE SEQUENCE [LARGE SCALE GENOMIC DNA]</scope>
    <source>
        <strain evidence="3">B10K-MSB-42743</strain>
        <tissue evidence="3">Heart</tissue>
    </source>
</reference>
<organism evidence="3 4">
    <name type="scientific">Crypturellus soui</name>
    <dbReference type="NCBI Taxonomy" id="458187"/>
    <lineage>
        <taxon>Eukaryota</taxon>
        <taxon>Metazoa</taxon>
        <taxon>Chordata</taxon>
        <taxon>Craniata</taxon>
        <taxon>Vertebrata</taxon>
        <taxon>Euteleostomi</taxon>
        <taxon>Archelosauria</taxon>
        <taxon>Archosauria</taxon>
        <taxon>Dinosauria</taxon>
        <taxon>Saurischia</taxon>
        <taxon>Theropoda</taxon>
        <taxon>Coelurosauria</taxon>
        <taxon>Aves</taxon>
        <taxon>Palaeognathae</taxon>
        <taxon>Tinamiformes</taxon>
        <taxon>Tinamidae</taxon>
        <taxon>Crypturellus</taxon>
    </lineage>
</organism>
<dbReference type="InterPro" id="IPR051188">
    <property type="entry name" value="PHD-type_Zinc_Finger"/>
</dbReference>
<dbReference type="Proteomes" id="UP000545332">
    <property type="component" value="Unassembled WGS sequence"/>
</dbReference>
<evidence type="ECO:0000313" key="3">
    <source>
        <dbReference type="EMBL" id="NWI12624.1"/>
    </source>
</evidence>
<proteinExistence type="predicted"/>
<comment type="caution">
    <text evidence="3">The sequence shown here is derived from an EMBL/GenBank/DDBJ whole genome shotgun (WGS) entry which is preliminary data.</text>
</comment>
<feature type="region of interest" description="Disordered" evidence="1">
    <location>
        <begin position="74"/>
        <end position="96"/>
    </location>
</feature>
<dbReference type="InterPro" id="IPR059102">
    <property type="entry name" value="PHD_PHF7/G2E3-like"/>
</dbReference>
<evidence type="ECO:0000313" key="4">
    <source>
        <dbReference type="Proteomes" id="UP000545332"/>
    </source>
</evidence>
<feature type="non-terminal residue" evidence="3">
    <location>
        <position position="96"/>
    </location>
</feature>
<keyword evidence="4" id="KW-1185">Reference proteome</keyword>
<dbReference type="AlphaFoldDB" id="A0A7K4K8I8"/>
<dbReference type="EMBL" id="VWPX01007129">
    <property type="protein sequence ID" value="NWI12624.1"/>
    <property type="molecule type" value="Genomic_DNA"/>
</dbReference>
<feature type="domain" description="PHF7/G2E3-like PHD zinc finger" evidence="2">
    <location>
        <begin position="15"/>
        <end position="71"/>
    </location>
</feature>
<dbReference type="OrthoDB" id="512616at2759"/>
<dbReference type="GO" id="GO:0005634">
    <property type="term" value="C:nucleus"/>
    <property type="evidence" value="ECO:0007669"/>
    <property type="project" value="TreeGrafter"/>
</dbReference>
<accession>A0A7K4K8I8</accession>
<protein>
    <submittedName>
        <fullName evidence="3">PHF7 protein</fullName>
    </submittedName>
</protein>
<dbReference type="Gene3D" id="3.30.40.10">
    <property type="entry name" value="Zinc/RING finger domain, C3HC4 (zinc finger)"/>
    <property type="match status" value="1"/>
</dbReference>
<name>A0A7K4K8I8_9AVES</name>
<sequence>RIPAWEDDRYDALDDRHSRCDASRCRYRRGRQQAEESGPWELILCSSCAARGTHRRCSAVSTDTWECDECAGLGPGKRRSPAAPGSGQGRQGLAAV</sequence>